<feature type="transmembrane region" description="Helical" evidence="1">
    <location>
        <begin position="60"/>
        <end position="78"/>
    </location>
</feature>
<sequence length="128" mass="13545">MSFADSSLITTIINAVGLPTRVLIPVLADRIGPLNTIAPAALCVAIVAYTWVAVHDVAGVYIFSIFYGIASGAFQSLMPTGVASITTRLDTIGSKSHWGSYLGCAFEYTLRGAIGARESFEGWLEGKD</sequence>
<accession>A0A8H5EAS3</accession>
<comment type="caution">
    <text evidence="2">The sequence shown here is derived from an EMBL/GenBank/DDBJ whole genome shotgun (WGS) entry which is preliminary data.</text>
</comment>
<evidence type="ECO:0000313" key="2">
    <source>
        <dbReference type="EMBL" id="KAF5252936.1"/>
    </source>
</evidence>
<keyword evidence="1" id="KW-0472">Membrane</keyword>
<proteinExistence type="predicted"/>
<dbReference type="EMBL" id="JAAFOW010003449">
    <property type="protein sequence ID" value="KAF5252936.1"/>
    <property type="molecule type" value="Genomic_DNA"/>
</dbReference>
<dbReference type="SUPFAM" id="SSF103473">
    <property type="entry name" value="MFS general substrate transporter"/>
    <property type="match status" value="1"/>
</dbReference>
<organism evidence="2 3">
    <name type="scientific">Fusarium oxysporum</name>
    <name type="common">Fusarium vascular wilt</name>
    <dbReference type="NCBI Taxonomy" id="5507"/>
    <lineage>
        <taxon>Eukaryota</taxon>
        <taxon>Fungi</taxon>
        <taxon>Dikarya</taxon>
        <taxon>Ascomycota</taxon>
        <taxon>Pezizomycotina</taxon>
        <taxon>Sordariomycetes</taxon>
        <taxon>Hypocreomycetidae</taxon>
        <taxon>Hypocreales</taxon>
        <taxon>Nectriaceae</taxon>
        <taxon>Fusarium</taxon>
        <taxon>Fusarium oxysporum species complex</taxon>
    </lineage>
</organism>
<keyword evidence="1" id="KW-0812">Transmembrane</keyword>
<keyword evidence="1" id="KW-1133">Transmembrane helix</keyword>
<dbReference type="AlphaFoldDB" id="A0A8H5EAS3"/>
<name>A0A8H5EAS3_FUSOX</name>
<gene>
    <name evidence="2" type="ORF">FOXYS1_14609</name>
</gene>
<evidence type="ECO:0008006" key="4">
    <source>
        <dbReference type="Google" id="ProtNLM"/>
    </source>
</evidence>
<feature type="transmembrane region" description="Helical" evidence="1">
    <location>
        <begin position="36"/>
        <end position="54"/>
    </location>
</feature>
<dbReference type="Proteomes" id="UP000558688">
    <property type="component" value="Unassembled WGS sequence"/>
</dbReference>
<protein>
    <recommendedName>
        <fullName evidence="4">Major facilitator superfamily (MFS) profile domain-containing protein</fullName>
    </recommendedName>
</protein>
<dbReference type="InterPro" id="IPR036259">
    <property type="entry name" value="MFS_trans_sf"/>
</dbReference>
<evidence type="ECO:0000256" key="1">
    <source>
        <dbReference type="SAM" id="Phobius"/>
    </source>
</evidence>
<dbReference type="Gene3D" id="1.20.1250.20">
    <property type="entry name" value="MFS general substrate transporter like domains"/>
    <property type="match status" value="1"/>
</dbReference>
<reference evidence="2" key="1">
    <citation type="submission" date="2020-02" db="EMBL/GenBank/DDBJ databases">
        <title>Identification and distribution of gene clusters putatively required for synthesis of sphingolipid metabolism inhibitors in phylogenetically diverse species of the filamentous fungus Fusarium.</title>
        <authorList>
            <person name="Kim H.-S."/>
            <person name="Busman M."/>
            <person name="Brown D.W."/>
            <person name="Divon H."/>
            <person name="Uhlig S."/>
            <person name="Proctor R.H."/>
        </authorList>
    </citation>
    <scope>NUCLEOTIDE SEQUENCE [LARGE SCALE GENOMIC DNA]</scope>
    <source>
        <strain evidence="2">NRRL 39464</strain>
    </source>
</reference>
<evidence type="ECO:0000313" key="3">
    <source>
        <dbReference type="Proteomes" id="UP000558688"/>
    </source>
</evidence>